<dbReference type="SMART" id="SM00354">
    <property type="entry name" value="HTH_LACI"/>
    <property type="match status" value="1"/>
</dbReference>
<organism evidence="6 7">
    <name type="scientific">Sedimentisphaera cyanobacteriorum</name>
    <dbReference type="NCBI Taxonomy" id="1940790"/>
    <lineage>
        <taxon>Bacteria</taxon>
        <taxon>Pseudomonadati</taxon>
        <taxon>Planctomycetota</taxon>
        <taxon>Phycisphaerae</taxon>
        <taxon>Sedimentisphaerales</taxon>
        <taxon>Sedimentisphaeraceae</taxon>
        <taxon>Sedimentisphaera</taxon>
    </lineage>
</organism>
<keyword evidence="2" id="KW-0238">DNA-binding</keyword>
<keyword evidence="7" id="KW-1185">Reference proteome</keyword>
<dbReference type="Pfam" id="PF13377">
    <property type="entry name" value="Peripla_BP_3"/>
    <property type="match status" value="1"/>
</dbReference>
<keyword evidence="3" id="KW-0804">Transcription</keyword>
<evidence type="ECO:0000259" key="5">
    <source>
        <dbReference type="PROSITE" id="PS50943"/>
    </source>
</evidence>
<sequence>MTYRYVKIMQSIIESEMMAQNITLQNIADHVGVSKSTVSDVLRNRRGKVKVSEKTREKIHAAVKELGYIPNAAAKALVTGKTGNIGFLLSSKVNHGLANPFFASIMAGVQAGATSKGYNCIVNCYDLSTVKDFVMPSKLKRKFVDGLVISGRIEEDILQMFIDSGIPFILVGINADFPVEGVLSVTRNLKDDWKSSFDYLVGLGHRNIAVGGIETELAKQIFREAVQEYKDNSETSFVKFSNYTVPDDCNDVMNQAVLDGKKWAHTSTRSRPTAVIGHDQWCTGFMKSVFEAGYSCPQDVSILCTCDTILCKWSRPSMTAINLPMHQAGTQAACLLIDYIDRNVNWIETNRRAGDIWKVNKLTERQSTGHCPV</sequence>
<reference evidence="7" key="1">
    <citation type="submission" date="2017-02" db="EMBL/GenBank/DDBJ databases">
        <title>Comparative genomics and description of representatives of a novel lineage of planctomycetes thriving in anoxic sediments.</title>
        <authorList>
            <person name="Spring S."/>
            <person name="Bunk B."/>
            <person name="Sproer C."/>
            <person name="Klenk H.-P."/>
        </authorList>
    </citation>
    <scope>NUCLEOTIDE SEQUENCE [LARGE SCALE GENOMIC DNA]</scope>
    <source>
        <strain evidence="7">L21-RPul-D3</strain>
    </source>
</reference>
<dbReference type="SUPFAM" id="SSF53822">
    <property type="entry name" value="Periplasmic binding protein-like I"/>
    <property type="match status" value="1"/>
</dbReference>
<dbReference type="PANTHER" id="PTHR30146">
    <property type="entry name" value="LACI-RELATED TRANSCRIPTIONAL REPRESSOR"/>
    <property type="match status" value="1"/>
</dbReference>
<dbReference type="EMBL" id="CP019633">
    <property type="protein sequence ID" value="AQQ10266.1"/>
    <property type="molecule type" value="Genomic_DNA"/>
</dbReference>
<dbReference type="InterPro" id="IPR000843">
    <property type="entry name" value="HTH_LacI"/>
</dbReference>
<keyword evidence="1" id="KW-0805">Transcription regulation</keyword>
<dbReference type="InterPro" id="IPR046335">
    <property type="entry name" value="LacI/GalR-like_sensor"/>
</dbReference>
<dbReference type="InterPro" id="IPR010982">
    <property type="entry name" value="Lambda_DNA-bd_dom_sf"/>
</dbReference>
<dbReference type="PROSITE" id="PS50943">
    <property type="entry name" value="HTH_CROC1"/>
    <property type="match status" value="1"/>
</dbReference>
<gene>
    <name evidence="6" type="primary">ccpA</name>
    <name evidence="6" type="ORF">L21SP3_02094</name>
</gene>
<dbReference type="GO" id="GO:0003700">
    <property type="term" value="F:DNA-binding transcription factor activity"/>
    <property type="evidence" value="ECO:0007669"/>
    <property type="project" value="TreeGrafter"/>
</dbReference>
<dbReference type="CDD" id="cd06267">
    <property type="entry name" value="PBP1_LacI_sugar_binding-like"/>
    <property type="match status" value="1"/>
</dbReference>
<proteinExistence type="predicted"/>
<dbReference type="PANTHER" id="PTHR30146:SF109">
    <property type="entry name" value="HTH-TYPE TRANSCRIPTIONAL REGULATOR GALS"/>
    <property type="match status" value="1"/>
</dbReference>
<evidence type="ECO:0000313" key="7">
    <source>
        <dbReference type="Proteomes" id="UP000188273"/>
    </source>
</evidence>
<name>A0A1Q2HSM7_9BACT</name>
<dbReference type="Gene3D" id="1.10.260.40">
    <property type="entry name" value="lambda repressor-like DNA-binding domains"/>
    <property type="match status" value="1"/>
</dbReference>
<evidence type="ECO:0000256" key="2">
    <source>
        <dbReference type="ARBA" id="ARBA00023125"/>
    </source>
</evidence>
<dbReference type="GO" id="GO:0000976">
    <property type="term" value="F:transcription cis-regulatory region binding"/>
    <property type="evidence" value="ECO:0007669"/>
    <property type="project" value="TreeGrafter"/>
</dbReference>
<dbReference type="Gene3D" id="3.40.50.2300">
    <property type="match status" value="2"/>
</dbReference>
<feature type="domain" description="HTH cro/C1-type" evidence="5">
    <location>
        <begin position="13"/>
        <end position="66"/>
    </location>
</feature>
<dbReference type="KEGG" id="pbu:L21SP3_02094"/>
<dbReference type="Proteomes" id="UP000188273">
    <property type="component" value="Chromosome"/>
</dbReference>
<dbReference type="AlphaFoldDB" id="A0A1Q2HSM7"/>
<protein>
    <submittedName>
        <fullName evidence="6">Glucose-resistance amylase regulator</fullName>
    </submittedName>
</protein>
<dbReference type="InterPro" id="IPR001387">
    <property type="entry name" value="Cro/C1-type_HTH"/>
</dbReference>
<feature type="domain" description="HTH lacI-type" evidence="4">
    <location>
        <begin position="22"/>
        <end position="79"/>
    </location>
</feature>
<dbReference type="InterPro" id="IPR028082">
    <property type="entry name" value="Peripla_BP_I"/>
</dbReference>
<evidence type="ECO:0000259" key="4">
    <source>
        <dbReference type="PROSITE" id="PS50932"/>
    </source>
</evidence>
<dbReference type="RefSeq" id="WP_077541321.1">
    <property type="nucleotide sequence ID" value="NZ_CP019633.1"/>
</dbReference>
<evidence type="ECO:0000256" key="3">
    <source>
        <dbReference type="ARBA" id="ARBA00023163"/>
    </source>
</evidence>
<accession>A0A1Q2HSM7</accession>
<dbReference type="SUPFAM" id="SSF47413">
    <property type="entry name" value="lambda repressor-like DNA-binding domains"/>
    <property type="match status" value="1"/>
</dbReference>
<dbReference type="PROSITE" id="PS50932">
    <property type="entry name" value="HTH_LACI_2"/>
    <property type="match status" value="1"/>
</dbReference>
<evidence type="ECO:0000313" key="6">
    <source>
        <dbReference type="EMBL" id="AQQ10266.1"/>
    </source>
</evidence>
<dbReference type="OrthoDB" id="269117at2"/>
<evidence type="ECO:0000256" key="1">
    <source>
        <dbReference type="ARBA" id="ARBA00023015"/>
    </source>
</evidence>
<dbReference type="CDD" id="cd01392">
    <property type="entry name" value="HTH_LacI"/>
    <property type="match status" value="1"/>
</dbReference>
<dbReference type="Pfam" id="PF00356">
    <property type="entry name" value="LacI"/>
    <property type="match status" value="1"/>
</dbReference>
<dbReference type="STRING" id="1940790.L21SP3_02094"/>